<keyword evidence="6" id="KW-0472">Membrane</keyword>
<sequence length="506" mass="55512">MNTPLPPIAKTRNLALPGESRIERAFARIADSDLRTGNAVALLKDAGENYPAWLAAIHSATRVVHFENFIIADDDTGRAFGEALMERARAGVTVRVLYDWLGTSWRALPSFWNRLRKAGVEVRVSNPPRLTDPFWIRRNHRKVITVDGSRGFVAGLCISNSWRGSDIAEPWRDTGLSIEGPVVADLDAAFAESWARAGDPIDRGEFLNPQGIPPAGDVAARVICGEPGMFRTYRFDQFIASMAQRNLWLTDAYFVATTSYVQALGEAARDGVDVRLLVPGSSDVPVLQPIVRAGYRSLIEAGIRVFEWNGSMMHAKTAVADGRWARVGSTNLNVASWATNWELDVAVEDTGIAEAMEAMYLEDLANATEIVPGTLTRRRQATNMRSRRLGSRLKRGGVRRLAAGALALSNSVGKTMGSRSLTATEASSIAIIGLALLALAIVLILFPALIVAPIVIALVWLGMALLIRSFRLKRRVQLRHRKLKLRRRINKEKMAERKDGAVSAGE</sequence>
<name>A0A5N3PGY2_9HYPH</name>
<comment type="caution">
    <text evidence="8">The sequence shown here is derived from an EMBL/GenBank/DDBJ whole genome shotgun (WGS) entry which is preliminary data.</text>
</comment>
<dbReference type="OrthoDB" id="9762009at2"/>
<accession>A0A5N3PGY2</accession>
<evidence type="ECO:0000256" key="1">
    <source>
        <dbReference type="ARBA" id="ARBA00003145"/>
    </source>
</evidence>
<evidence type="ECO:0000256" key="6">
    <source>
        <dbReference type="SAM" id="Phobius"/>
    </source>
</evidence>
<dbReference type="PROSITE" id="PS50035">
    <property type="entry name" value="PLD"/>
    <property type="match status" value="1"/>
</dbReference>
<organism evidence="8 9">
    <name type="scientific">Microvirga brassicacearum</name>
    <dbReference type="NCBI Taxonomy" id="2580413"/>
    <lineage>
        <taxon>Bacteria</taxon>
        <taxon>Pseudomonadati</taxon>
        <taxon>Pseudomonadota</taxon>
        <taxon>Alphaproteobacteria</taxon>
        <taxon>Hyphomicrobiales</taxon>
        <taxon>Methylobacteriaceae</taxon>
        <taxon>Microvirga</taxon>
    </lineage>
</organism>
<keyword evidence="9" id="KW-1185">Reference proteome</keyword>
<keyword evidence="6" id="KW-1133">Transmembrane helix</keyword>
<dbReference type="GO" id="GO:0032049">
    <property type="term" value="P:cardiolipin biosynthetic process"/>
    <property type="evidence" value="ECO:0007669"/>
    <property type="project" value="UniProtKB-ARBA"/>
</dbReference>
<reference evidence="8 9" key="1">
    <citation type="journal article" date="2019" name="Microorganisms">
        <title>Genome Insights into the Novel Species Microvirga brassicacearum, a Rapeseed Endophyte with Biotechnological Potential.</title>
        <authorList>
            <person name="Jimenez-Gomez A."/>
            <person name="Saati-Santamaria Z."/>
            <person name="Igual J.M."/>
            <person name="Rivas R."/>
            <person name="Mateos P.F."/>
            <person name="Garcia-Fraile P."/>
        </authorList>
    </citation>
    <scope>NUCLEOTIDE SEQUENCE [LARGE SCALE GENOMIC DNA]</scope>
    <source>
        <strain evidence="8 9">CDVBN77</strain>
    </source>
</reference>
<evidence type="ECO:0000313" key="9">
    <source>
        <dbReference type="Proteomes" id="UP000325684"/>
    </source>
</evidence>
<keyword evidence="4" id="KW-0964">Secreted</keyword>
<dbReference type="PANTHER" id="PTHR21248">
    <property type="entry name" value="CARDIOLIPIN SYNTHASE"/>
    <property type="match status" value="1"/>
</dbReference>
<protein>
    <recommendedName>
        <fullName evidence="3">Phospholipase D</fullName>
    </recommendedName>
    <alternativeName>
        <fullName evidence="5">Choline phosphatase</fullName>
    </alternativeName>
</protein>
<feature type="domain" description="PLD phosphodiesterase" evidence="7">
    <location>
        <begin position="309"/>
        <end position="336"/>
    </location>
</feature>
<evidence type="ECO:0000256" key="4">
    <source>
        <dbReference type="ARBA" id="ARBA00022525"/>
    </source>
</evidence>
<dbReference type="Gene3D" id="3.30.870.10">
    <property type="entry name" value="Endonuclease Chain A"/>
    <property type="match status" value="2"/>
</dbReference>
<dbReference type="Proteomes" id="UP000325684">
    <property type="component" value="Unassembled WGS sequence"/>
</dbReference>
<proteinExistence type="predicted"/>
<dbReference type="PANTHER" id="PTHR21248:SF22">
    <property type="entry name" value="PHOSPHOLIPASE D"/>
    <property type="match status" value="1"/>
</dbReference>
<dbReference type="InterPro" id="IPR001736">
    <property type="entry name" value="PLipase_D/transphosphatidylase"/>
</dbReference>
<comment type="function">
    <text evidence="1">Could be a virulence factor.</text>
</comment>
<feature type="transmembrane region" description="Helical" evidence="6">
    <location>
        <begin position="450"/>
        <end position="470"/>
    </location>
</feature>
<dbReference type="EMBL" id="VCMV01000003">
    <property type="protein sequence ID" value="KAB0268987.1"/>
    <property type="molecule type" value="Genomic_DNA"/>
</dbReference>
<dbReference type="CDD" id="cd09110">
    <property type="entry name" value="PLDc_CLS_1"/>
    <property type="match status" value="1"/>
</dbReference>
<dbReference type="Pfam" id="PF13091">
    <property type="entry name" value="PLDc_2"/>
    <property type="match status" value="2"/>
</dbReference>
<feature type="transmembrane region" description="Helical" evidence="6">
    <location>
        <begin position="426"/>
        <end position="444"/>
    </location>
</feature>
<dbReference type="AlphaFoldDB" id="A0A5N3PGY2"/>
<keyword evidence="6" id="KW-0812">Transmembrane</keyword>
<evidence type="ECO:0000256" key="5">
    <source>
        <dbReference type="ARBA" id="ARBA00029594"/>
    </source>
</evidence>
<dbReference type="InterPro" id="IPR025202">
    <property type="entry name" value="PLD-like_dom"/>
</dbReference>
<evidence type="ECO:0000256" key="3">
    <source>
        <dbReference type="ARBA" id="ARBA00018392"/>
    </source>
</evidence>
<dbReference type="CDD" id="cd09159">
    <property type="entry name" value="PLDc_ybhO_like_2"/>
    <property type="match status" value="1"/>
</dbReference>
<dbReference type="GO" id="GO:0030572">
    <property type="term" value="F:phosphatidyltransferase activity"/>
    <property type="evidence" value="ECO:0007669"/>
    <property type="project" value="UniProtKB-ARBA"/>
</dbReference>
<evidence type="ECO:0000313" key="8">
    <source>
        <dbReference type="EMBL" id="KAB0268987.1"/>
    </source>
</evidence>
<evidence type="ECO:0000259" key="7">
    <source>
        <dbReference type="PROSITE" id="PS50035"/>
    </source>
</evidence>
<dbReference type="SUPFAM" id="SSF56024">
    <property type="entry name" value="Phospholipase D/nuclease"/>
    <property type="match status" value="2"/>
</dbReference>
<gene>
    <name evidence="8" type="ORF">FEZ63_02440</name>
</gene>
<comment type="subcellular location">
    <subcellularLocation>
        <location evidence="2">Secreted</location>
    </subcellularLocation>
</comment>
<dbReference type="GO" id="GO:0005576">
    <property type="term" value="C:extracellular region"/>
    <property type="evidence" value="ECO:0007669"/>
    <property type="project" value="UniProtKB-SubCell"/>
</dbReference>
<evidence type="ECO:0000256" key="2">
    <source>
        <dbReference type="ARBA" id="ARBA00004613"/>
    </source>
</evidence>